<dbReference type="Gene3D" id="2.60.200.20">
    <property type="match status" value="1"/>
</dbReference>
<feature type="region of interest" description="Disordered" evidence="1">
    <location>
        <begin position="343"/>
        <end position="536"/>
    </location>
</feature>
<feature type="compositionally biased region" description="Acidic residues" evidence="1">
    <location>
        <begin position="526"/>
        <end position="536"/>
    </location>
</feature>
<reference evidence="3" key="2">
    <citation type="submission" date="2015-06" db="UniProtKB">
        <authorList>
            <consortium name="EnsemblProtists"/>
        </authorList>
    </citation>
    <scope>IDENTIFICATION</scope>
    <source>
        <strain evidence="3">Pr102</strain>
    </source>
</reference>
<dbReference type="InterPro" id="IPR008984">
    <property type="entry name" value="SMAD_FHA_dom_sf"/>
</dbReference>
<dbReference type="VEuPathDB" id="FungiDB:KRP22_3106"/>
<protein>
    <recommendedName>
        <fullName evidence="2">FHA domain-containing protein</fullName>
    </recommendedName>
</protein>
<evidence type="ECO:0000259" key="2">
    <source>
        <dbReference type="PROSITE" id="PS50006"/>
    </source>
</evidence>
<name>H3GKM7_PHYRM</name>
<dbReference type="STRING" id="164328.H3GKM7"/>
<dbReference type="SMART" id="SM00240">
    <property type="entry name" value="FHA"/>
    <property type="match status" value="1"/>
</dbReference>
<feature type="compositionally biased region" description="Basic and acidic residues" evidence="1">
    <location>
        <begin position="149"/>
        <end position="161"/>
    </location>
</feature>
<dbReference type="eggNOG" id="ENOG502RAD7">
    <property type="taxonomic scope" value="Eukaryota"/>
</dbReference>
<dbReference type="InterPro" id="IPR000253">
    <property type="entry name" value="FHA_dom"/>
</dbReference>
<proteinExistence type="predicted"/>
<feature type="region of interest" description="Disordered" evidence="1">
    <location>
        <begin position="146"/>
        <end position="278"/>
    </location>
</feature>
<dbReference type="AlphaFoldDB" id="H3GKM7"/>
<evidence type="ECO:0000313" key="3">
    <source>
        <dbReference type="EnsemblProtists" id="Phyra76841"/>
    </source>
</evidence>
<sequence>MSSPLSSAKVLPWGRLVLQTKSRKASLSDHHDLVRSKHYVGRVESRCDIHIPKPFLSGLHCIIRLKGKDAKGEPDVELEDYSRYGVWVNRKKVGTRRKAQVKKGDLLHFTPPGSKDLTPLVYKLEILPSGLTKKNEELHARLSAAEMSVADRTRKRSHEETQCTQSPSKPVPSPPRSRKKLRVVTISQHESEPASEPIRDLASTPATQQSAAESESQEPRSRAAGKKRHRTDVPAPDSKLAKLQKENELKTKQLTKTQEELAASREENEALKKAHEEELKKVKDQAKVELVKQVDAAKKELDELRQERDDFKRTVEDVLTDPRTPNQARTAVELDAKIQELRRKFKDEQERQDVQRQQDRSKTTPPSKKQLIEIERKNALARRLMVMQRERVESRQRELQREKQQAEEEMKLTEIITMDLSISSGSSQSQDSIDAGRVQSDRRSSHLSAISNEHSEPSPSDLPLTLDEETKSGDTSQGRPPLFNTYGASAPTGDNARPASLSAPSSHLSSLRDQVEDEESKGQQDATEDEETKGNN</sequence>
<dbReference type="EnsemblProtists" id="Phyra76841">
    <property type="protein sequence ID" value="Phyra76841"/>
    <property type="gene ID" value="Phyra76841"/>
</dbReference>
<dbReference type="Proteomes" id="UP000005238">
    <property type="component" value="Unassembled WGS sequence"/>
</dbReference>
<feature type="domain" description="FHA" evidence="2">
    <location>
        <begin position="38"/>
        <end position="93"/>
    </location>
</feature>
<keyword evidence="4" id="KW-1185">Reference proteome</keyword>
<dbReference type="Pfam" id="PF00498">
    <property type="entry name" value="FHA"/>
    <property type="match status" value="1"/>
</dbReference>
<reference evidence="4" key="1">
    <citation type="journal article" date="2006" name="Science">
        <title>Phytophthora genome sequences uncover evolutionary origins and mechanisms of pathogenesis.</title>
        <authorList>
            <person name="Tyler B.M."/>
            <person name="Tripathy S."/>
            <person name="Zhang X."/>
            <person name="Dehal P."/>
            <person name="Jiang R.H."/>
            <person name="Aerts A."/>
            <person name="Arredondo F.D."/>
            <person name="Baxter L."/>
            <person name="Bensasson D."/>
            <person name="Beynon J.L."/>
            <person name="Chapman J."/>
            <person name="Damasceno C.M."/>
            <person name="Dorrance A.E."/>
            <person name="Dou D."/>
            <person name="Dickerman A.W."/>
            <person name="Dubchak I.L."/>
            <person name="Garbelotto M."/>
            <person name="Gijzen M."/>
            <person name="Gordon S.G."/>
            <person name="Govers F."/>
            <person name="Grunwald N.J."/>
            <person name="Huang W."/>
            <person name="Ivors K.L."/>
            <person name="Jones R.W."/>
            <person name="Kamoun S."/>
            <person name="Krampis K."/>
            <person name="Lamour K.H."/>
            <person name="Lee M.K."/>
            <person name="McDonald W.H."/>
            <person name="Medina M."/>
            <person name="Meijer H.J."/>
            <person name="Nordberg E.K."/>
            <person name="Maclean D.J."/>
            <person name="Ospina-Giraldo M.D."/>
            <person name="Morris P.F."/>
            <person name="Phuntumart V."/>
            <person name="Putnam N.H."/>
            <person name="Rash S."/>
            <person name="Rose J.K."/>
            <person name="Sakihama Y."/>
            <person name="Salamov A.A."/>
            <person name="Savidor A."/>
            <person name="Scheuring C.F."/>
            <person name="Smith B.M."/>
            <person name="Sobral B.W."/>
            <person name="Terry A."/>
            <person name="Torto-Alalibo T.A."/>
            <person name="Win J."/>
            <person name="Xu Z."/>
            <person name="Zhang H."/>
            <person name="Grigoriev I.V."/>
            <person name="Rokhsar D.S."/>
            <person name="Boore J.L."/>
        </authorList>
    </citation>
    <scope>NUCLEOTIDE SEQUENCE [LARGE SCALE GENOMIC DNA]</scope>
    <source>
        <strain evidence="4">Pr102</strain>
    </source>
</reference>
<organism evidence="3 4">
    <name type="scientific">Phytophthora ramorum</name>
    <name type="common">Sudden oak death agent</name>
    <dbReference type="NCBI Taxonomy" id="164328"/>
    <lineage>
        <taxon>Eukaryota</taxon>
        <taxon>Sar</taxon>
        <taxon>Stramenopiles</taxon>
        <taxon>Oomycota</taxon>
        <taxon>Peronosporomycetes</taxon>
        <taxon>Peronosporales</taxon>
        <taxon>Peronosporaceae</taxon>
        <taxon>Phytophthora</taxon>
    </lineage>
</organism>
<feature type="compositionally biased region" description="Polar residues" evidence="1">
    <location>
        <begin position="204"/>
        <end position="214"/>
    </location>
</feature>
<dbReference type="OMA" id="HEETQCT"/>
<dbReference type="HOGENOM" id="CLU_036771_0_0_1"/>
<feature type="compositionally biased region" description="Basic and acidic residues" evidence="1">
    <location>
        <begin position="343"/>
        <end position="362"/>
    </location>
</feature>
<feature type="compositionally biased region" description="Low complexity" evidence="1">
    <location>
        <begin position="496"/>
        <end position="512"/>
    </location>
</feature>
<feature type="compositionally biased region" description="Basic and acidic residues" evidence="1">
    <location>
        <begin position="239"/>
        <end position="278"/>
    </location>
</feature>
<evidence type="ECO:0000256" key="1">
    <source>
        <dbReference type="SAM" id="MobiDB-lite"/>
    </source>
</evidence>
<dbReference type="VEuPathDB" id="FungiDB:KRP23_3658"/>
<feature type="compositionally biased region" description="Low complexity" evidence="1">
    <location>
        <begin position="421"/>
        <end position="433"/>
    </location>
</feature>
<evidence type="ECO:0000313" key="4">
    <source>
        <dbReference type="Proteomes" id="UP000005238"/>
    </source>
</evidence>
<dbReference type="InParanoid" id="H3GKM7"/>
<dbReference type="SUPFAM" id="SSF49879">
    <property type="entry name" value="SMAD/FHA domain"/>
    <property type="match status" value="1"/>
</dbReference>
<accession>H3GKM7</accession>
<dbReference type="PROSITE" id="PS50006">
    <property type="entry name" value="FHA_DOMAIN"/>
    <property type="match status" value="1"/>
</dbReference>
<feature type="compositionally biased region" description="Basic and acidic residues" evidence="1">
    <location>
        <begin position="388"/>
        <end position="412"/>
    </location>
</feature>
<dbReference type="EMBL" id="DS566017">
    <property type="status" value="NOT_ANNOTATED_CDS"/>
    <property type="molecule type" value="Genomic_DNA"/>
</dbReference>